<dbReference type="EMBL" id="DWVZ01000026">
    <property type="protein sequence ID" value="HJC62429.1"/>
    <property type="molecule type" value="Genomic_DNA"/>
</dbReference>
<evidence type="ECO:0000256" key="1">
    <source>
        <dbReference type="ARBA" id="ARBA00022630"/>
    </source>
</evidence>
<dbReference type="AlphaFoldDB" id="A0A9D2PK27"/>
<name>A0A9D2PK27_9FIRM</name>
<dbReference type="InterPro" id="IPR050097">
    <property type="entry name" value="Ferredoxin-NADP_redctase_2"/>
</dbReference>
<comment type="caution">
    <text evidence="4">The sequence shown here is derived from an EMBL/GenBank/DDBJ whole genome shotgun (WGS) entry which is preliminary data.</text>
</comment>
<dbReference type="InterPro" id="IPR023753">
    <property type="entry name" value="FAD/NAD-binding_dom"/>
</dbReference>
<dbReference type="Gene3D" id="3.50.50.60">
    <property type="entry name" value="FAD/NAD(P)-binding domain"/>
    <property type="match status" value="2"/>
</dbReference>
<dbReference type="SUPFAM" id="SSF51905">
    <property type="entry name" value="FAD/NAD(P)-binding domain"/>
    <property type="match status" value="1"/>
</dbReference>
<evidence type="ECO:0000313" key="5">
    <source>
        <dbReference type="Proteomes" id="UP000823886"/>
    </source>
</evidence>
<sequence>MEKLIIAGAGPAGVSAALYAVRSGITPLVLHKGAGALEKAAKIENYYGLPKPISGRELYENGIAQLSSLEVPVLQEELLAVEYDGDYTVHTTANTYHTRSLILATGTKRNTLSLKELKKYEGSGISYCAICDGFFYRGKEVAVLGNGVYALHEAQVLEPLASKVTILTNGKEASFSRDSLGSIQVETRKIISAGGEASLSYVELEDHTRFPLSGLFVALGTADSTDIARKLGLVMENNHIVIEPDTSTALPGLFAAGDCTGGLLQVSKAVYEGALAGTKAVNYLKTL</sequence>
<dbReference type="PRINTS" id="PR00368">
    <property type="entry name" value="FADPNR"/>
</dbReference>
<keyword evidence="1" id="KW-0285">Flavoprotein</keyword>
<dbReference type="GO" id="GO:0016491">
    <property type="term" value="F:oxidoreductase activity"/>
    <property type="evidence" value="ECO:0007669"/>
    <property type="project" value="UniProtKB-KW"/>
</dbReference>
<proteinExistence type="predicted"/>
<dbReference type="Proteomes" id="UP000823886">
    <property type="component" value="Unassembled WGS sequence"/>
</dbReference>
<accession>A0A9D2PK27</accession>
<evidence type="ECO:0000256" key="2">
    <source>
        <dbReference type="ARBA" id="ARBA00023002"/>
    </source>
</evidence>
<evidence type="ECO:0000259" key="3">
    <source>
        <dbReference type="Pfam" id="PF07992"/>
    </source>
</evidence>
<protein>
    <submittedName>
        <fullName evidence="4">NAD(P)/FAD-dependent oxidoreductase</fullName>
    </submittedName>
</protein>
<evidence type="ECO:0000313" key="4">
    <source>
        <dbReference type="EMBL" id="HJC62429.1"/>
    </source>
</evidence>
<dbReference type="PANTHER" id="PTHR48105">
    <property type="entry name" value="THIOREDOXIN REDUCTASE 1-RELATED-RELATED"/>
    <property type="match status" value="1"/>
</dbReference>
<feature type="domain" description="FAD/NAD(P)-binding" evidence="3">
    <location>
        <begin position="3"/>
        <end position="273"/>
    </location>
</feature>
<reference evidence="4" key="1">
    <citation type="journal article" date="2021" name="PeerJ">
        <title>Extensive microbial diversity within the chicken gut microbiome revealed by metagenomics and culture.</title>
        <authorList>
            <person name="Gilroy R."/>
            <person name="Ravi A."/>
            <person name="Getino M."/>
            <person name="Pursley I."/>
            <person name="Horton D.L."/>
            <person name="Alikhan N.F."/>
            <person name="Baker D."/>
            <person name="Gharbi K."/>
            <person name="Hall N."/>
            <person name="Watson M."/>
            <person name="Adriaenssens E.M."/>
            <person name="Foster-Nyarko E."/>
            <person name="Jarju S."/>
            <person name="Secka A."/>
            <person name="Antonio M."/>
            <person name="Oren A."/>
            <person name="Chaudhuri R.R."/>
            <person name="La Ragione R."/>
            <person name="Hildebrand F."/>
            <person name="Pallen M.J."/>
        </authorList>
    </citation>
    <scope>NUCLEOTIDE SEQUENCE</scope>
    <source>
        <strain evidence="4">ChiBcec2-3848</strain>
    </source>
</reference>
<gene>
    <name evidence="4" type="ORF">H9753_02255</name>
</gene>
<dbReference type="Pfam" id="PF07992">
    <property type="entry name" value="Pyr_redox_2"/>
    <property type="match status" value="1"/>
</dbReference>
<dbReference type="InterPro" id="IPR036188">
    <property type="entry name" value="FAD/NAD-bd_sf"/>
</dbReference>
<reference evidence="4" key="2">
    <citation type="submission" date="2021-04" db="EMBL/GenBank/DDBJ databases">
        <authorList>
            <person name="Gilroy R."/>
        </authorList>
    </citation>
    <scope>NUCLEOTIDE SEQUENCE</scope>
    <source>
        <strain evidence="4">ChiBcec2-3848</strain>
    </source>
</reference>
<keyword evidence="2" id="KW-0560">Oxidoreductase</keyword>
<dbReference type="PRINTS" id="PR00469">
    <property type="entry name" value="PNDRDTASEII"/>
</dbReference>
<organism evidence="4 5">
    <name type="scientific">Candidatus Blautia merdavium</name>
    <dbReference type="NCBI Taxonomy" id="2838494"/>
    <lineage>
        <taxon>Bacteria</taxon>
        <taxon>Bacillati</taxon>
        <taxon>Bacillota</taxon>
        <taxon>Clostridia</taxon>
        <taxon>Lachnospirales</taxon>
        <taxon>Lachnospiraceae</taxon>
        <taxon>Blautia</taxon>
    </lineage>
</organism>